<feature type="transmembrane region" description="Helical" evidence="6">
    <location>
        <begin position="201"/>
        <end position="223"/>
    </location>
</feature>
<dbReference type="AlphaFoldDB" id="A0A1C4XS70"/>
<comment type="similarity">
    <text evidence="2 6">Belongs to the 4-toluene sulfonate uptake permease (TSUP) (TC 2.A.102) family.</text>
</comment>
<protein>
    <recommendedName>
        <fullName evidence="6">Probable membrane transporter protein</fullName>
    </recommendedName>
</protein>
<gene>
    <name evidence="8" type="ORF">GA0070558_12935</name>
</gene>
<feature type="transmembrane region" description="Helical" evidence="6">
    <location>
        <begin position="46"/>
        <end position="63"/>
    </location>
</feature>
<sequence>MTGSLALTVGLAVLIGVSLGLLGGGGSILAVPLLVYVADLPAKEAIATSLLVVGATSAVGVLPHARAHRVRWRTGLVFGLAGMTGAYAGGRLAAYVPAAVLLTGFALMMLATAVAMIRGRRDAGDRPVPHELPVPRVILDGVVVGLVTGLVGAGGGFLVVPALALLGGLPMPVAVGTSLVVIAMKSFAGLAGYLSTVSIDWGLAAAVTAAAVVGSLAGGRLAGRVPEAVLRRAFGWFVVVMGVFVLAQQLPDGLRTNPVLWIALGVAVAAAVTVTATHGRRAAPVEAPPPAEAEVAHAGPGAATGRGQRSRNAGVV</sequence>
<dbReference type="InterPro" id="IPR051598">
    <property type="entry name" value="TSUP/Inactive_protease-like"/>
</dbReference>
<evidence type="ECO:0000256" key="7">
    <source>
        <dbReference type="SAM" id="MobiDB-lite"/>
    </source>
</evidence>
<dbReference type="Pfam" id="PF01925">
    <property type="entry name" value="TauE"/>
    <property type="match status" value="1"/>
</dbReference>
<evidence type="ECO:0000313" key="9">
    <source>
        <dbReference type="Proteomes" id="UP000199375"/>
    </source>
</evidence>
<keyword evidence="6" id="KW-1003">Cell membrane</keyword>
<dbReference type="GO" id="GO:0005886">
    <property type="term" value="C:plasma membrane"/>
    <property type="evidence" value="ECO:0007669"/>
    <property type="project" value="UniProtKB-SubCell"/>
</dbReference>
<evidence type="ECO:0000256" key="1">
    <source>
        <dbReference type="ARBA" id="ARBA00004141"/>
    </source>
</evidence>
<feature type="transmembrane region" description="Helical" evidence="6">
    <location>
        <begin position="137"/>
        <end position="167"/>
    </location>
</feature>
<dbReference type="RefSeq" id="WP_091284342.1">
    <property type="nucleotide sequence ID" value="NZ_FMCW01000029.1"/>
</dbReference>
<evidence type="ECO:0000256" key="6">
    <source>
        <dbReference type="RuleBase" id="RU363041"/>
    </source>
</evidence>
<dbReference type="InterPro" id="IPR002781">
    <property type="entry name" value="TM_pro_TauE-like"/>
</dbReference>
<proteinExistence type="inferred from homology"/>
<evidence type="ECO:0000313" key="8">
    <source>
        <dbReference type="EMBL" id="SCF11359.1"/>
    </source>
</evidence>
<dbReference type="Proteomes" id="UP000199375">
    <property type="component" value="Unassembled WGS sequence"/>
</dbReference>
<name>A0A1C4XS70_9ACTN</name>
<dbReference type="EMBL" id="FMCW01000029">
    <property type="protein sequence ID" value="SCF11359.1"/>
    <property type="molecule type" value="Genomic_DNA"/>
</dbReference>
<keyword evidence="5 6" id="KW-0472">Membrane</keyword>
<feature type="region of interest" description="Disordered" evidence="7">
    <location>
        <begin position="281"/>
        <end position="316"/>
    </location>
</feature>
<feature type="transmembrane region" description="Helical" evidence="6">
    <location>
        <begin position="259"/>
        <end position="279"/>
    </location>
</feature>
<feature type="transmembrane region" description="Helical" evidence="6">
    <location>
        <begin position="173"/>
        <end position="194"/>
    </location>
</feature>
<evidence type="ECO:0000256" key="2">
    <source>
        <dbReference type="ARBA" id="ARBA00009142"/>
    </source>
</evidence>
<dbReference type="PANTHER" id="PTHR43701:SF2">
    <property type="entry name" value="MEMBRANE TRANSPORTER PROTEIN YJNA-RELATED"/>
    <property type="match status" value="1"/>
</dbReference>
<organism evidence="8 9">
    <name type="scientific">Micromonospora haikouensis</name>
    <dbReference type="NCBI Taxonomy" id="686309"/>
    <lineage>
        <taxon>Bacteria</taxon>
        <taxon>Bacillati</taxon>
        <taxon>Actinomycetota</taxon>
        <taxon>Actinomycetes</taxon>
        <taxon>Micromonosporales</taxon>
        <taxon>Micromonosporaceae</taxon>
        <taxon>Micromonospora</taxon>
    </lineage>
</organism>
<evidence type="ECO:0000256" key="3">
    <source>
        <dbReference type="ARBA" id="ARBA00022692"/>
    </source>
</evidence>
<evidence type="ECO:0000256" key="4">
    <source>
        <dbReference type="ARBA" id="ARBA00022989"/>
    </source>
</evidence>
<keyword evidence="4 6" id="KW-1133">Transmembrane helix</keyword>
<evidence type="ECO:0000256" key="5">
    <source>
        <dbReference type="ARBA" id="ARBA00023136"/>
    </source>
</evidence>
<feature type="transmembrane region" description="Helical" evidence="6">
    <location>
        <begin position="94"/>
        <end position="117"/>
    </location>
</feature>
<feature type="transmembrane region" description="Helical" evidence="6">
    <location>
        <begin position="229"/>
        <end position="247"/>
    </location>
</feature>
<dbReference type="PANTHER" id="PTHR43701">
    <property type="entry name" value="MEMBRANE TRANSPORTER PROTEIN MJ0441-RELATED"/>
    <property type="match status" value="1"/>
</dbReference>
<comment type="subcellular location">
    <subcellularLocation>
        <location evidence="6">Cell membrane</location>
        <topology evidence="6">Multi-pass membrane protein</topology>
    </subcellularLocation>
    <subcellularLocation>
        <location evidence="1">Membrane</location>
        <topology evidence="1">Multi-pass membrane protein</topology>
    </subcellularLocation>
</comment>
<keyword evidence="3 6" id="KW-0812">Transmembrane</keyword>
<feature type="compositionally biased region" description="Low complexity" evidence="7">
    <location>
        <begin position="292"/>
        <end position="303"/>
    </location>
</feature>
<accession>A0A1C4XS70</accession>
<reference evidence="8 9" key="1">
    <citation type="submission" date="2016-06" db="EMBL/GenBank/DDBJ databases">
        <authorList>
            <person name="Kjaerup R.B."/>
            <person name="Dalgaard T.S."/>
            <person name="Juul-Madsen H.R."/>
        </authorList>
    </citation>
    <scope>NUCLEOTIDE SEQUENCE [LARGE SCALE GENOMIC DNA]</scope>
    <source>
        <strain evidence="8 9">DSM 45626</strain>
    </source>
</reference>